<dbReference type="Pfam" id="PF13276">
    <property type="entry name" value="HTH_21"/>
    <property type="match status" value="1"/>
</dbReference>
<proteinExistence type="predicted"/>
<dbReference type="EMBL" id="FNOT01000028">
    <property type="protein sequence ID" value="SDZ19622.1"/>
    <property type="molecule type" value="Genomic_DNA"/>
</dbReference>
<reference evidence="3" key="1">
    <citation type="submission" date="2016-10" db="EMBL/GenBank/DDBJ databases">
        <authorList>
            <person name="Varghese N."/>
            <person name="Submissions S."/>
        </authorList>
    </citation>
    <scope>NUCLEOTIDE SEQUENCE [LARGE SCALE GENOMIC DNA]</scope>
    <source>
        <strain evidence="3">DSM 45422</strain>
    </source>
</reference>
<dbReference type="PANTHER" id="PTHR46889">
    <property type="entry name" value="TRANSPOSASE INSF FOR INSERTION SEQUENCE IS3B-RELATED"/>
    <property type="match status" value="1"/>
</dbReference>
<name>A0A1H3R1B9_9ACTN</name>
<gene>
    <name evidence="2" type="ORF">SAMN05660209_04997</name>
</gene>
<evidence type="ECO:0000259" key="1">
    <source>
        <dbReference type="Pfam" id="PF13276"/>
    </source>
</evidence>
<protein>
    <submittedName>
        <fullName evidence="2">HTH-like domain-containing protein</fullName>
    </submittedName>
</protein>
<dbReference type="InterPro" id="IPR025948">
    <property type="entry name" value="HTH-like_dom"/>
</dbReference>
<dbReference type="STRING" id="1137993.SAMN05660209_04997"/>
<evidence type="ECO:0000313" key="2">
    <source>
        <dbReference type="EMBL" id="SDZ19622.1"/>
    </source>
</evidence>
<organism evidence="2 3">
    <name type="scientific">Geodermatophilus africanus</name>
    <dbReference type="NCBI Taxonomy" id="1137993"/>
    <lineage>
        <taxon>Bacteria</taxon>
        <taxon>Bacillati</taxon>
        <taxon>Actinomycetota</taxon>
        <taxon>Actinomycetes</taxon>
        <taxon>Geodermatophilales</taxon>
        <taxon>Geodermatophilaceae</taxon>
        <taxon>Geodermatophilus</taxon>
    </lineage>
</organism>
<accession>A0A1H3R1B9</accession>
<evidence type="ECO:0000313" key="3">
    <source>
        <dbReference type="Proteomes" id="UP000198921"/>
    </source>
</evidence>
<dbReference type="PANTHER" id="PTHR46889:SF4">
    <property type="entry name" value="TRANSPOSASE INSO FOR INSERTION SEQUENCE ELEMENT IS911B-RELATED"/>
    <property type="match status" value="1"/>
</dbReference>
<feature type="domain" description="HTH-like" evidence="1">
    <location>
        <begin position="41"/>
        <end position="92"/>
    </location>
</feature>
<dbReference type="AlphaFoldDB" id="A0A1H3R1B9"/>
<keyword evidence="3" id="KW-1185">Reference proteome</keyword>
<dbReference type="InterPro" id="IPR050900">
    <property type="entry name" value="Transposase_IS3/IS150/IS904"/>
</dbReference>
<dbReference type="Proteomes" id="UP000198921">
    <property type="component" value="Unassembled WGS sequence"/>
</dbReference>
<sequence>MMADEGHSVQLAARVLGVSASGYYEWNTRAPSARSIRHALLTDAIREVHTLSRGTYGFRRVHAELTLGRGLVVAHGTVELLMQRAGLKGVSRPLHTIGTVVRADGPFISVRVRSRRGVTHLEQYRRRDGSCVGGRGQTESVTADL</sequence>